<dbReference type="InParanoid" id="A0A0C2WPD7"/>
<dbReference type="HOGENOM" id="CLU_2687266_0_0_1"/>
<name>A0A0C2WPD7_AMAMK</name>
<dbReference type="AlphaFoldDB" id="A0A0C2WPD7"/>
<evidence type="ECO:0000313" key="1">
    <source>
        <dbReference type="EMBL" id="KIL58103.1"/>
    </source>
</evidence>
<reference evidence="1 2" key="1">
    <citation type="submission" date="2014-04" db="EMBL/GenBank/DDBJ databases">
        <title>Evolutionary Origins and Diversification of the Mycorrhizal Mutualists.</title>
        <authorList>
            <consortium name="DOE Joint Genome Institute"/>
            <consortium name="Mycorrhizal Genomics Consortium"/>
            <person name="Kohler A."/>
            <person name="Kuo A."/>
            <person name="Nagy L.G."/>
            <person name="Floudas D."/>
            <person name="Copeland A."/>
            <person name="Barry K.W."/>
            <person name="Cichocki N."/>
            <person name="Veneault-Fourrey C."/>
            <person name="LaButti K."/>
            <person name="Lindquist E.A."/>
            <person name="Lipzen A."/>
            <person name="Lundell T."/>
            <person name="Morin E."/>
            <person name="Murat C."/>
            <person name="Riley R."/>
            <person name="Ohm R."/>
            <person name="Sun H."/>
            <person name="Tunlid A."/>
            <person name="Henrissat B."/>
            <person name="Grigoriev I.V."/>
            <person name="Hibbett D.S."/>
            <person name="Martin F."/>
        </authorList>
    </citation>
    <scope>NUCLEOTIDE SEQUENCE [LARGE SCALE GENOMIC DNA]</scope>
    <source>
        <strain evidence="1 2">Koide BX008</strain>
    </source>
</reference>
<sequence length="74" mass="8456">MSMKCAQPTCIGFRCKGQPPGFSRKYCARDLWQGLADILLPLLRLARFIFSFLICTDFQVAPWPLGSIAAWYRL</sequence>
<keyword evidence="2" id="KW-1185">Reference proteome</keyword>
<organism evidence="1 2">
    <name type="scientific">Amanita muscaria (strain Koide BX008)</name>
    <dbReference type="NCBI Taxonomy" id="946122"/>
    <lineage>
        <taxon>Eukaryota</taxon>
        <taxon>Fungi</taxon>
        <taxon>Dikarya</taxon>
        <taxon>Basidiomycota</taxon>
        <taxon>Agaricomycotina</taxon>
        <taxon>Agaricomycetes</taxon>
        <taxon>Agaricomycetidae</taxon>
        <taxon>Agaricales</taxon>
        <taxon>Pluteineae</taxon>
        <taxon>Amanitaceae</taxon>
        <taxon>Amanita</taxon>
    </lineage>
</organism>
<dbReference type="EMBL" id="KN818347">
    <property type="protein sequence ID" value="KIL58103.1"/>
    <property type="molecule type" value="Genomic_DNA"/>
</dbReference>
<proteinExistence type="predicted"/>
<evidence type="ECO:0000313" key="2">
    <source>
        <dbReference type="Proteomes" id="UP000054549"/>
    </source>
</evidence>
<protein>
    <submittedName>
        <fullName evidence="1">Uncharacterized protein</fullName>
    </submittedName>
</protein>
<gene>
    <name evidence="1" type="ORF">M378DRAFT_340298</name>
</gene>
<dbReference type="Proteomes" id="UP000054549">
    <property type="component" value="Unassembled WGS sequence"/>
</dbReference>
<accession>A0A0C2WPD7</accession>